<reference evidence="2" key="1">
    <citation type="submission" date="2022-11" db="UniProtKB">
        <authorList>
            <consortium name="WormBaseParasite"/>
        </authorList>
    </citation>
    <scope>IDENTIFICATION</scope>
</reference>
<evidence type="ECO:0000313" key="2">
    <source>
        <dbReference type="WBParaSite" id="JU765_v2.g884.t1"/>
    </source>
</evidence>
<dbReference type="Proteomes" id="UP000887576">
    <property type="component" value="Unplaced"/>
</dbReference>
<organism evidence="1 2">
    <name type="scientific">Panagrolaimus sp. JU765</name>
    <dbReference type="NCBI Taxonomy" id="591449"/>
    <lineage>
        <taxon>Eukaryota</taxon>
        <taxon>Metazoa</taxon>
        <taxon>Ecdysozoa</taxon>
        <taxon>Nematoda</taxon>
        <taxon>Chromadorea</taxon>
        <taxon>Rhabditida</taxon>
        <taxon>Tylenchina</taxon>
        <taxon>Panagrolaimomorpha</taxon>
        <taxon>Panagrolaimoidea</taxon>
        <taxon>Panagrolaimidae</taxon>
        <taxon>Panagrolaimus</taxon>
    </lineage>
</organism>
<evidence type="ECO:0000313" key="1">
    <source>
        <dbReference type="Proteomes" id="UP000887576"/>
    </source>
</evidence>
<protein>
    <submittedName>
        <fullName evidence="2">Uncharacterized protein</fullName>
    </submittedName>
</protein>
<dbReference type="WBParaSite" id="JU765_v2.g884.t1">
    <property type="protein sequence ID" value="JU765_v2.g884.t1"/>
    <property type="gene ID" value="JU765_v2.g884"/>
</dbReference>
<name>A0AC34RPI2_9BILA</name>
<accession>A0AC34RPI2</accession>
<sequence>MNNAGDSMDVFPYCSNQSFSDPSNSKYVEPRPVHIQNFKENYSKIAYGNSQVVSWMNNGFVANNEHRHLLRSPSIKSGMSMCSTTSRLSVITDFSDMTAVSSMYSHMMIGENVQTNNIVPEKVDLGRYINKLNVAKSNKEFSEILRKIRNHIRSPESTVTREQFFSLIERIFNQLNGLKDVMYSDDSISTMLSHAFNTLHLSIAHSDERKQIFINYCANHCKKIVIILCKYLRPECYLKSLLSLIDELFHLDEFKHMFSMYPNIIDIFLQVINMGNKAGLRVALTVLKKMFQFPPLKKKFIEKGGAKYILNLLQNENDERMLYFLAEFLSKLLRNTEMVSSFIESNGIEICTTHLSHGSTRLLKVLLDCLVFSCDQLNGNMHLNDCITSVFKLLGSMDNSLVLNAVKFLGNSMAKNPKNKSLLIKLDAPTTLMRVINEALTRKPDDNTEDLVENTLWAISLLINYNAMADESRHAVTKLTSFPTWRTILFHVLKHQPTVAIKRAVIILNLLADREINLFKNFIENEDSIIKIIYQRIMENFLIINGSKSTGKPNYHRLEKDYKTSDEAVKELMMLNARLISLMCKIGHKHGGPEFVNHLSFSMVNFGDIFNFIEMTLFFPLVCSELMKFATVTLRYPHIKQQLSLNSFFCYGLRKCQESKDEEISTNATYLLSLL</sequence>
<proteinExistence type="predicted"/>